<dbReference type="Pfam" id="PF19055">
    <property type="entry name" value="ABC2_membrane_7"/>
    <property type="match status" value="1"/>
</dbReference>
<evidence type="ECO:0000256" key="9">
    <source>
        <dbReference type="ARBA" id="ARBA00023136"/>
    </source>
</evidence>
<dbReference type="Gene3D" id="3.40.50.300">
    <property type="entry name" value="P-loop containing nucleotide triphosphate hydrolases"/>
    <property type="match status" value="1"/>
</dbReference>
<dbReference type="Pfam" id="PF00005">
    <property type="entry name" value="ABC_tran"/>
    <property type="match status" value="1"/>
</dbReference>
<sequence length="504" mass="56977">LPLIVVVHSFLYVQGDISYNGHMLEEFIPQKSSAYVSQYDLHIPEMTVRETLDFSARCQGVGSHSELLMEISRKEKEAGIVPDPDLDAYMATSIKALKSSLQTDYILKILGLDICANTSVDIRRGISGGQKKRLTTGEMIVGPTKALFMDEISNGLDSSTTFQIISCLQHLVHITNATALISLLQPAPETFDLFDDIVLMAEGKIVYHGPHDYILEFFEDCGFKCPQRKGTADFLQEVTSTKDQARYWNSSEKPYSYVSIDHHKNALVFKKYSLTKWELFKACMMREILLMKRNSFVYVFKSTQLVTVAFVAMTVFIRTQMAVDVLHGNYFMGSSFYSLIILLVDGFPELSMTVSRLAVIYKQKELCFFPAWAYTIPSAVLKIPLSLLESFIWTTLSYYVIVIGFFRQFLLSFIIHMTSVSMFRFIATICQTVVASVTAGTMTILVVLLFGGFIIPKQDKWGFWVSPLTYGEIGLTVNEFLAPRWEKMSGNRTLGQQVLESRSS</sequence>
<dbReference type="GO" id="GO:0016887">
    <property type="term" value="F:ATP hydrolysis activity"/>
    <property type="evidence" value="ECO:0007669"/>
    <property type="project" value="InterPro"/>
</dbReference>
<feature type="transmembrane region" description="Helical" evidence="10">
    <location>
        <begin position="391"/>
        <end position="410"/>
    </location>
</feature>
<feature type="transmembrane region" description="Helical" evidence="10">
    <location>
        <begin position="422"/>
        <end position="455"/>
    </location>
</feature>
<evidence type="ECO:0000259" key="11">
    <source>
        <dbReference type="Pfam" id="PF00005"/>
    </source>
</evidence>
<evidence type="ECO:0000313" key="15">
    <source>
        <dbReference type="EnsemblPlants" id="KRH50642"/>
    </source>
</evidence>
<dbReference type="InterPro" id="IPR003439">
    <property type="entry name" value="ABC_transporter-like_ATP-bd"/>
</dbReference>
<dbReference type="FunFam" id="3.40.50.300:FF:000532">
    <property type="entry name" value="ABC transporter G family member 34"/>
    <property type="match status" value="1"/>
</dbReference>
<organism evidence="15">
    <name type="scientific">Glycine max</name>
    <name type="common">Soybean</name>
    <name type="synonym">Glycine hispida</name>
    <dbReference type="NCBI Taxonomy" id="3847"/>
    <lineage>
        <taxon>Eukaryota</taxon>
        <taxon>Viridiplantae</taxon>
        <taxon>Streptophyta</taxon>
        <taxon>Embryophyta</taxon>
        <taxon>Tracheophyta</taxon>
        <taxon>Spermatophyta</taxon>
        <taxon>Magnoliopsida</taxon>
        <taxon>eudicotyledons</taxon>
        <taxon>Gunneridae</taxon>
        <taxon>Pentapetalae</taxon>
        <taxon>rosids</taxon>
        <taxon>fabids</taxon>
        <taxon>Fabales</taxon>
        <taxon>Fabaceae</taxon>
        <taxon>Papilionoideae</taxon>
        <taxon>50 kb inversion clade</taxon>
        <taxon>NPAAA clade</taxon>
        <taxon>indigoferoid/millettioid clade</taxon>
        <taxon>Phaseoleae</taxon>
        <taxon>Glycine</taxon>
        <taxon>Glycine subgen. Soja</taxon>
    </lineage>
</organism>
<dbReference type="InterPro" id="IPR027417">
    <property type="entry name" value="P-loop_NTPase"/>
</dbReference>
<keyword evidence="6" id="KW-0547">Nucleotide-binding</keyword>
<dbReference type="SUPFAM" id="SSF52540">
    <property type="entry name" value="P-loop containing nucleoside triphosphate hydrolases"/>
    <property type="match status" value="1"/>
</dbReference>
<keyword evidence="16" id="KW-1185">Reference proteome</keyword>
<comment type="similarity">
    <text evidence="2">Belongs to the ABC transporter superfamily. ABCG family. PDR (TC 3.A.1.205) subfamily.</text>
</comment>
<accession>K7L3G3</accession>
<evidence type="ECO:0000256" key="4">
    <source>
        <dbReference type="ARBA" id="ARBA00022692"/>
    </source>
</evidence>
<dbReference type="GO" id="GO:0005524">
    <property type="term" value="F:ATP binding"/>
    <property type="evidence" value="ECO:0007669"/>
    <property type="project" value="UniProtKB-KW"/>
</dbReference>
<proteinExistence type="inferred from homology"/>
<evidence type="ECO:0000259" key="12">
    <source>
        <dbReference type="Pfam" id="PF01061"/>
    </source>
</evidence>
<dbReference type="InParanoid" id="K7L3G3"/>
<dbReference type="InterPro" id="IPR013525">
    <property type="entry name" value="ABC2_TM"/>
</dbReference>
<reference evidence="14" key="3">
    <citation type="submission" date="2018-07" db="EMBL/GenBank/DDBJ databases">
        <title>WGS assembly of Glycine max.</title>
        <authorList>
            <person name="Schmutz J."/>
            <person name="Cannon S."/>
            <person name="Schlueter J."/>
            <person name="Ma J."/>
            <person name="Mitros T."/>
            <person name="Nelson W."/>
            <person name="Hyten D."/>
            <person name="Song Q."/>
            <person name="Thelen J."/>
            <person name="Cheng J."/>
            <person name="Xu D."/>
            <person name="Hellsten U."/>
            <person name="May G."/>
            <person name="Yu Y."/>
            <person name="Sakurai T."/>
            <person name="Umezawa T."/>
            <person name="Bhattacharyya M."/>
            <person name="Sandhu D."/>
            <person name="Valliyodan B."/>
            <person name="Lindquist E."/>
            <person name="Peto M."/>
            <person name="Grant D."/>
            <person name="Shu S."/>
            <person name="Goodstein D."/>
            <person name="Barry K."/>
            <person name="Futrell-Griggs M."/>
            <person name="Abernathy B."/>
            <person name="Du J."/>
            <person name="Tian Z."/>
            <person name="Zhu L."/>
            <person name="Gill N."/>
            <person name="Joshi T."/>
            <person name="Libault M."/>
            <person name="Sethuraman A."/>
            <person name="Zhang X."/>
            <person name="Shinozaki K."/>
            <person name="Nguyen H."/>
            <person name="Wing R."/>
            <person name="Cregan P."/>
            <person name="Specht J."/>
            <person name="Grimwood J."/>
            <person name="Rokhsar D."/>
            <person name="Stacey G."/>
            <person name="Shoemaker R."/>
            <person name="Jackson S."/>
        </authorList>
    </citation>
    <scope>NUCLEOTIDE SEQUENCE</scope>
    <source>
        <tissue evidence="14">Callus</tissue>
    </source>
</reference>
<evidence type="ECO:0000256" key="5">
    <source>
        <dbReference type="ARBA" id="ARBA00022737"/>
    </source>
</evidence>
<dbReference type="AlphaFoldDB" id="K7L3G3"/>
<dbReference type="Pfam" id="PF01061">
    <property type="entry name" value="ABC2_membrane"/>
    <property type="match status" value="1"/>
</dbReference>
<keyword evidence="3" id="KW-0813">Transport</keyword>
<comment type="subcellular location">
    <subcellularLocation>
        <location evidence="1">Membrane</location>
        <topology evidence="1">Multi-pass membrane protein</topology>
    </subcellularLocation>
</comment>
<keyword evidence="5" id="KW-0677">Repeat</keyword>
<dbReference type="eggNOG" id="KOG0065">
    <property type="taxonomic scope" value="Eukaryota"/>
</dbReference>
<evidence type="ECO:0000256" key="6">
    <source>
        <dbReference type="ARBA" id="ARBA00022741"/>
    </source>
</evidence>
<dbReference type="Proteomes" id="UP000008827">
    <property type="component" value="Chromosome 7"/>
</dbReference>
<feature type="transmembrane region" description="Helical" evidence="10">
    <location>
        <begin position="366"/>
        <end position="385"/>
    </location>
</feature>
<reference evidence="14 15" key="1">
    <citation type="journal article" date="2010" name="Nature">
        <title>Genome sequence of the palaeopolyploid soybean.</title>
        <authorList>
            <person name="Schmutz J."/>
            <person name="Cannon S.B."/>
            <person name="Schlueter J."/>
            <person name="Ma J."/>
            <person name="Mitros T."/>
            <person name="Nelson W."/>
            <person name="Hyten D.L."/>
            <person name="Song Q."/>
            <person name="Thelen J.J."/>
            <person name="Cheng J."/>
            <person name="Xu D."/>
            <person name="Hellsten U."/>
            <person name="May G.D."/>
            <person name="Yu Y."/>
            <person name="Sakurai T."/>
            <person name="Umezawa T."/>
            <person name="Bhattacharyya M.K."/>
            <person name="Sandhu D."/>
            <person name="Valliyodan B."/>
            <person name="Lindquist E."/>
            <person name="Peto M."/>
            <person name="Grant D."/>
            <person name="Shu S."/>
            <person name="Goodstein D."/>
            <person name="Barry K."/>
            <person name="Futrell-Griggs M."/>
            <person name="Abernathy B."/>
            <person name="Du J."/>
            <person name="Tian Z."/>
            <person name="Zhu L."/>
            <person name="Gill N."/>
            <person name="Joshi T."/>
            <person name="Libault M."/>
            <person name="Sethuraman A."/>
            <person name="Zhang X.-C."/>
            <person name="Shinozaki K."/>
            <person name="Nguyen H.T."/>
            <person name="Wing R.A."/>
            <person name="Cregan P."/>
            <person name="Specht J."/>
            <person name="Grimwood J."/>
            <person name="Rokhsar D."/>
            <person name="Stacey G."/>
            <person name="Shoemaker R.C."/>
            <person name="Jackson S.A."/>
        </authorList>
    </citation>
    <scope>NUCLEOTIDE SEQUENCE [LARGE SCALE GENOMIC DNA]</scope>
    <source>
        <strain evidence="15">cv. Williams 82</strain>
        <tissue evidence="14">Callus</tissue>
    </source>
</reference>
<evidence type="ECO:0000313" key="14">
    <source>
        <dbReference type="EMBL" id="KRH50642.1"/>
    </source>
</evidence>
<dbReference type="EMBL" id="CM000840">
    <property type="protein sequence ID" value="KRH50642.1"/>
    <property type="molecule type" value="Genomic_DNA"/>
</dbReference>
<evidence type="ECO:0000256" key="3">
    <source>
        <dbReference type="ARBA" id="ARBA00022448"/>
    </source>
</evidence>
<dbReference type="HOGENOM" id="CLU_000604_35_3_1"/>
<evidence type="ECO:0000259" key="13">
    <source>
        <dbReference type="Pfam" id="PF19055"/>
    </source>
</evidence>
<dbReference type="Gramene" id="KRH50642">
    <property type="protein sequence ID" value="KRH50642"/>
    <property type="gene ID" value="GLYMA_07G234000"/>
</dbReference>
<feature type="domain" description="ABC transporter" evidence="11">
    <location>
        <begin position="13"/>
        <end position="152"/>
    </location>
</feature>
<dbReference type="InterPro" id="IPR043926">
    <property type="entry name" value="ABCG_dom"/>
</dbReference>
<dbReference type="GO" id="GO:0005886">
    <property type="term" value="C:plasma membrane"/>
    <property type="evidence" value="ECO:0007669"/>
    <property type="project" value="UniProtKB-ARBA"/>
</dbReference>
<dbReference type="GO" id="GO:0140359">
    <property type="term" value="F:ABC-type transporter activity"/>
    <property type="evidence" value="ECO:0007669"/>
    <property type="project" value="InterPro"/>
</dbReference>
<keyword evidence="8 10" id="KW-1133">Transmembrane helix</keyword>
<protein>
    <recommendedName>
        <fullName evidence="17">ABC transporter domain-containing protein</fullName>
    </recommendedName>
</protein>
<evidence type="ECO:0000256" key="1">
    <source>
        <dbReference type="ARBA" id="ARBA00004141"/>
    </source>
</evidence>
<evidence type="ECO:0000256" key="2">
    <source>
        <dbReference type="ARBA" id="ARBA00006012"/>
    </source>
</evidence>
<name>K7L3G3_SOYBN</name>
<keyword evidence="9 10" id="KW-0472">Membrane</keyword>
<reference evidence="15" key="2">
    <citation type="submission" date="2018-02" db="UniProtKB">
        <authorList>
            <consortium name="EnsemblPlants"/>
        </authorList>
    </citation>
    <scope>IDENTIFICATION</scope>
    <source>
        <strain evidence="15">Williams 82</strain>
    </source>
</reference>
<gene>
    <name evidence="14" type="ORF">GLYMA_07G234000</name>
</gene>
<dbReference type="PaxDb" id="3847-GLYMA07G36166.1"/>
<evidence type="ECO:0000256" key="10">
    <source>
        <dbReference type="SAM" id="Phobius"/>
    </source>
</evidence>
<keyword evidence="4 10" id="KW-0812">Transmembrane</keyword>
<feature type="domain" description="ABC transporter family G" evidence="13">
    <location>
        <begin position="185"/>
        <end position="237"/>
    </location>
</feature>
<feature type="transmembrane region" description="Helical" evidence="10">
    <location>
        <begin position="337"/>
        <end position="359"/>
    </location>
</feature>
<evidence type="ECO:0008006" key="17">
    <source>
        <dbReference type="Google" id="ProtNLM"/>
    </source>
</evidence>
<feature type="transmembrane region" description="Helical" evidence="10">
    <location>
        <begin position="295"/>
        <end position="317"/>
    </location>
</feature>
<evidence type="ECO:0000313" key="16">
    <source>
        <dbReference type="Proteomes" id="UP000008827"/>
    </source>
</evidence>
<dbReference type="PANTHER" id="PTHR19241">
    <property type="entry name" value="ATP-BINDING CASSETTE TRANSPORTER"/>
    <property type="match status" value="1"/>
</dbReference>
<evidence type="ECO:0000256" key="8">
    <source>
        <dbReference type="ARBA" id="ARBA00022989"/>
    </source>
</evidence>
<keyword evidence="7" id="KW-0067">ATP-binding</keyword>
<dbReference type="OMA" id="IAWMELA"/>
<evidence type="ECO:0000256" key="7">
    <source>
        <dbReference type="ARBA" id="ARBA00022840"/>
    </source>
</evidence>
<dbReference type="EnsemblPlants" id="KRH50642">
    <property type="protein sequence ID" value="KRH50642"/>
    <property type="gene ID" value="GLYMA_07G234000"/>
</dbReference>
<dbReference type="SMR" id="K7L3G3"/>
<feature type="domain" description="ABC-2 type transporter transmembrane" evidence="12">
    <location>
        <begin position="279"/>
        <end position="480"/>
    </location>
</feature>